<dbReference type="Proteomes" id="UP000298111">
    <property type="component" value="Unassembled WGS sequence"/>
</dbReference>
<name>A0A8H1QPZ4_9ACTN</name>
<dbReference type="PANTHER" id="PTHR30157:SF0">
    <property type="entry name" value="NADPH-DEPENDENT FERRIC-CHELATE REDUCTASE"/>
    <property type="match status" value="1"/>
</dbReference>
<dbReference type="InterPro" id="IPR017927">
    <property type="entry name" value="FAD-bd_FR_type"/>
</dbReference>
<dbReference type="RefSeq" id="WP_016467833.1">
    <property type="nucleotide sequence ID" value="NZ_BBQG01000040.1"/>
</dbReference>
<dbReference type="GeneID" id="75184826"/>
<dbReference type="PANTHER" id="PTHR30157">
    <property type="entry name" value="FERRIC REDUCTASE, NADPH-DEPENDENT"/>
    <property type="match status" value="1"/>
</dbReference>
<dbReference type="InterPro" id="IPR017938">
    <property type="entry name" value="Riboflavin_synthase-like_b-brl"/>
</dbReference>
<dbReference type="AlphaFoldDB" id="A0A8H1QPZ4"/>
<dbReference type="GO" id="GO:0016491">
    <property type="term" value="F:oxidoreductase activity"/>
    <property type="evidence" value="ECO:0007669"/>
    <property type="project" value="InterPro"/>
</dbReference>
<dbReference type="FunFam" id="2.40.30.10:FF:000131">
    <property type="entry name" value="NADPH-dependent ferric siderophore reductase"/>
    <property type="match status" value="1"/>
</dbReference>
<dbReference type="InterPro" id="IPR039374">
    <property type="entry name" value="SIP_fam"/>
</dbReference>
<evidence type="ECO:0000259" key="1">
    <source>
        <dbReference type="PROSITE" id="PS51384"/>
    </source>
</evidence>
<gene>
    <name evidence="2" type="ORF">D8771_17035</name>
</gene>
<dbReference type="Pfam" id="PF04954">
    <property type="entry name" value="SIP"/>
    <property type="match status" value="1"/>
</dbReference>
<dbReference type="SUPFAM" id="SSF63380">
    <property type="entry name" value="Riboflavin synthase domain-like"/>
    <property type="match status" value="1"/>
</dbReference>
<dbReference type="Pfam" id="PF08021">
    <property type="entry name" value="FAD_binding_9"/>
    <property type="match status" value="1"/>
</dbReference>
<dbReference type="Gene3D" id="3.40.50.80">
    <property type="entry name" value="Nucleotide-binding domain of ferredoxin-NADP reductase (FNR) module"/>
    <property type="match status" value="1"/>
</dbReference>
<dbReference type="InterPro" id="IPR039261">
    <property type="entry name" value="FNR_nucleotide-bd"/>
</dbReference>
<dbReference type="Gene3D" id="2.40.30.10">
    <property type="entry name" value="Translation factors"/>
    <property type="match status" value="1"/>
</dbReference>
<evidence type="ECO:0000313" key="2">
    <source>
        <dbReference type="EMBL" id="TGG82295.1"/>
    </source>
</evidence>
<reference evidence="2 3" key="1">
    <citation type="submission" date="2018-10" db="EMBL/GenBank/DDBJ databases">
        <title>Isolation of pseudouridimycin from Streptomyces albus DSM 40763.</title>
        <authorList>
            <person name="Rosenqvist P."/>
            <person name="Metsae-Ketelae M."/>
            <person name="Virta P."/>
        </authorList>
    </citation>
    <scope>NUCLEOTIDE SEQUENCE [LARGE SCALE GENOMIC DNA]</scope>
    <source>
        <strain evidence="2 3">DSM 40763</strain>
    </source>
</reference>
<feature type="domain" description="FAD-binding FR-type" evidence="1">
    <location>
        <begin position="13"/>
        <end position="138"/>
    </location>
</feature>
<protein>
    <submittedName>
        <fullName evidence="2">Siderophore-interacting protein</fullName>
    </submittedName>
</protein>
<sequence length="286" mass="31349">MPDRPARPARKKPQLHHARVVRTEQLTPHMVRIVLGGGSLAGFTAGEHTDHYVKLLFPAPGVVYPEPFDIERIRAEFPRDQWPSMRTYTVRAWDPAARELTIDFVVHGDEGLAGPWARDAAVGDEVRFLGPGGAYSPSPDADWHLLAGDESALPAIAASLARVPAGAPVRAFIEVAGPEEEQELAAPAGAEVVWLHRGDAPVGERLVAAVRGLEFPPGRVHAFVHGEAHFVKELRGHLRLERGITREQLSISGYWRLGADEDGWQASKREWNAQVEAEQENQPAVA</sequence>
<dbReference type="InterPro" id="IPR007037">
    <property type="entry name" value="SIP_rossman_dom"/>
</dbReference>
<organism evidence="2 3">
    <name type="scientific">Streptomyces albus</name>
    <dbReference type="NCBI Taxonomy" id="1888"/>
    <lineage>
        <taxon>Bacteria</taxon>
        <taxon>Bacillati</taxon>
        <taxon>Actinomycetota</taxon>
        <taxon>Actinomycetes</taxon>
        <taxon>Kitasatosporales</taxon>
        <taxon>Streptomycetaceae</taxon>
        <taxon>Streptomyces</taxon>
    </lineage>
</organism>
<dbReference type="EMBL" id="RCIY01000062">
    <property type="protein sequence ID" value="TGG82295.1"/>
    <property type="molecule type" value="Genomic_DNA"/>
</dbReference>
<dbReference type="PROSITE" id="PS51384">
    <property type="entry name" value="FAD_FR"/>
    <property type="match status" value="1"/>
</dbReference>
<proteinExistence type="predicted"/>
<dbReference type="CDD" id="cd06193">
    <property type="entry name" value="siderophore_interacting"/>
    <property type="match status" value="1"/>
</dbReference>
<dbReference type="InterPro" id="IPR013113">
    <property type="entry name" value="SIP_FAD-bd"/>
</dbReference>
<comment type="caution">
    <text evidence="2">The sequence shown here is derived from an EMBL/GenBank/DDBJ whole genome shotgun (WGS) entry which is preliminary data.</text>
</comment>
<evidence type="ECO:0000313" key="3">
    <source>
        <dbReference type="Proteomes" id="UP000298111"/>
    </source>
</evidence>
<accession>A0A8H1QPZ4</accession>